<dbReference type="CDD" id="cd00024">
    <property type="entry name" value="CD_CSD"/>
    <property type="match status" value="5"/>
</dbReference>
<comment type="subcellular location">
    <subcellularLocation>
        <location evidence="1">Nucleus</location>
    </subcellularLocation>
</comment>
<dbReference type="AlphaFoldDB" id="A0A1D2M8U8"/>
<evidence type="ECO:0000259" key="4">
    <source>
        <dbReference type="PROSITE" id="PS50013"/>
    </source>
</evidence>
<name>A0A1D2M8U8_ORCCI</name>
<dbReference type="PROSITE" id="PS50013">
    <property type="entry name" value="CHROMO_2"/>
    <property type="match status" value="5"/>
</dbReference>
<evidence type="ECO:0000256" key="2">
    <source>
        <dbReference type="ARBA" id="ARBA00023242"/>
    </source>
</evidence>
<organism evidence="5 6">
    <name type="scientific">Orchesella cincta</name>
    <name type="common">Springtail</name>
    <name type="synonym">Podura cincta</name>
    <dbReference type="NCBI Taxonomy" id="48709"/>
    <lineage>
        <taxon>Eukaryota</taxon>
        <taxon>Metazoa</taxon>
        <taxon>Ecdysozoa</taxon>
        <taxon>Arthropoda</taxon>
        <taxon>Hexapoda</taxon>
        <taxon>Collembola</taxon>
        <taxon>Entomobryomorpha</taxon>
        <taxon>Entomobryoidea</taxon>
        <taxon>Orchesellidae</taxon>
        <taxon>Orchesellinae</taxon>
        <taxon>Orchesella</taxon>
    </lineage>
</organism>
<dbReference type="Proteomes" id="UP000094527">
    <property type="component" value="Unassembled WGS sequence"/>
</dbReference>
<comment type="caution">
    <text evidence="5">The sequence shown here is derived from an EMBL/GenBank/DDBJ whole genome shotgun (WGS) entry which is preliminary data.</text>
</comment>
<dbReference type="STRING" id="48709.A0A1D2M8U8"/>
<accession>A0A1D2M8U8</accession>
<dbReference type="Pfam" id="PF00385">
    <property type="entry name" value="Chromo"/>
    <property type="match status" value="5"/>
</dbReference>
<dbReference type="GO" id="GO:0005634">
    <property type="term" value="C:nucleus"/>
    <property type="evidence" value="ECO:0007669"/>
    <property type="project" value="UniProtKB-SubCell"/>
</dbReference>
<dbReference type="InterPro" id="IPR051219">
    <property type="entry name" value="Heterochromatin_chromo-domain"/>
</dbReference>
<feature type="region of interest" description="Disordered" evidence="3">
    <location>
        <begin position="34"/>
        <end position="169"/>
    </location>
</feature>
<evidence type="ECO:0000313" key="6">
    <source>
        <dbReference type="Proteomes" id="UP000094527"/>
    </source>
</evidence>
<keyword evidence="2" id="KW-0539">Nucleus</keyword>
<keyword evidence="6" id="KW-1185">Reference proteome</keyword>
<dbReference type="PANTHER" id="PTHR22812">
    <property type="entry name" value="CHROMOBOX PROTEIN"/>
    <property type="match status" value="1"/>
</dbReference>
<dbReference type="Gene3D" id="2.40.50.40">
    <property type="match status" value="5"/>
</dbReference>
<dbReference type="InterPro" id="IPR017984">
    <property type="entry name" value="Chromo_dom_subgr"/>
</dbReference>
<evidence type="ECO:0000256" key="1">
    <source>
        <dbReference type="ARBA" id="ARBA00004123"/>
    </source>
</evidence>
<feature type="domain" description="Chromo" evidence="4">
    <location>
        <begin position="332"/>
        <end position="391"/>
    </location>
</feature>
<dbReference type="EMBL" id="LJIJ01002707">
    <property type="protein sequence ID" value="ODM89351.1"/>
    <property type="molecule type" value="Genomic_DNA"/>
</dbReference>
<dbReference type="PROSITE" id="PS00598">
    <property type="entry name" value="CHROMO_1"/>
    <property type="match status" value="4"/>
</dbReference>
<sequence>MSSCGDNEFVIVIKMIDRSACMILWSVVEDPEMNEEQVVSGGDEEQNGNVEESGPPAKKKKGRSRSGVKKRSKKASYSKTAVKKSSKESAEQLEENNDGGEEEQNGDAEESGPPAKKKKGRSSSGVKKGDKKASSRQKVPSKGSRSSSRPRKPVQRHQAEEVTDEDGEYEVEKILEMRKRRGERQFLIKWKGYHRARSTWEPEQHLSCKDLIKEFKEREEEEEEEYEVEKLLKVRSGKKGREFLVKWKGYGLNDASWEPEAHLSCKDLIKAFKEKEEEYEVEKLLKVRSGKKGREFLVKWKGYSRDDASWEPEAHLSCKELIKSFQEKEEEYEVEKLLEVRTRRGVREFLVKWKGFSKAKSTWEPESNLKASKELINEFLAKEKEEERKRGVVKILDMRKMKGGRAFQVQWKGYKQPTWEPEANLSCSSLIKEFLAQKQ</sequence>
<dbReference type="InterPro" id="IPR000953">
    <property type="entry name" value="Chromo/chromo_shadow_dom"/>
</dbReference>
<feature type="domain" description="Chromo" evidence="4">
    <location>
        <begin position="390"/>
        <end position="439"/>
    </location>
</feature>
<evidence type="ECO:0000256" key="3">
    <source>
        <dbReference type="SAM" id="MobiDB-lite"/>
    </source>
</evidence>
<feature type="domain" description="Chromo" evidence="4">
    <location>
        <begin position="279"/>
        <end position="337"/>
    </location>
</feature>
<feature type="domain" description="Chromo" evidence="4">
    <location>
        <begin position="169"/>
        <end position="227"/>
    </location>
</feature>
<evidence type="ECO:0000313" key="5">
    <source>
        <dbReference type="EMBL" id="ODM89351.1"/>
    </source>
</evidence>
<dbReference type="InterPro" id="IPR023779">
    <property type="entry name" value="Chromodomain_CS"/>
</dbReference>
<dbReference type="PRINTS" id="PR00504">
    <property type="entry name" value="CHROMODOMAIN"/>
</dbReference>
<proteinExistence type="predicted"/>
<gene>
    <name evidence="5" type="ORF">Ocin01_17332</name>
</gene>
<feature type="compositionally biased region" description="Low complexity" evidence="3">
    <location>
        <begin position="138"/>
        <end position="147"/>
    </location>
</feature>
<reference evidence="5 6" key="1">
    <citation type="journal article" date="2016" name="Genome Biol. Evol.">
        <title>Gene Family Evolution Reflects Adaptation to Soil Environmental Stressors in the Genome of the Collembolan Orchesella cincta.</title>
        <authorList>
            <person name="Faddeeva-Vakhrusheva A."/>
            <person name="Derks M.F."/>
            <person name="Anvar S.Y."/>
            <person name="Agamennone V."/>
            <person name="Suring W."/>
            <person name="Smit S."/>
            <person name="van Straalen N.M."/>
            <person name="Roelofs D."/>
        </authorList>
    </citation>
    <scope>NUCLEOTIDE SEQUENCE [LARGE SCALE GENOMIC DNA]</scope>
    <source>
        <tissue evidence="5">Mixed pool</tissue>
    </source>
</reference>
<dbReference type="SMART" id="SM00298">
    <property type="entry name" value="CHROMO"/>
    <property type="match status" value="5"/>
</dbReference>
<dbReference type="GO" id="GO:0005694">
    <property type="term" value="C:chromosome"/>
    <property type="evidence" value="ECO:0007669"/>
    <property type="project" value="UniProtKB-ARBA"/>
</dbReference>
<feature type="compositionally biased region" description="Acidic residues" evidence="3">
    <location>
        <begin position="91"/>
        <end position="110"/>
    </location>
</feature>
<dbReference type="InterPro" id="IPR023780">
    <property type="entry name" value="Chromo_domain"/>
</dbReference>
<dbReference type="InterPro" id="IPR016197">
    <property type="entry name" value="Chromo-like_dom_sf"/>
</dbReference>
<protein>
    <submittedName>
        <fullName evidence="5">Chromobox protein 5</fullName>
    </submittedName>
</protein>
<feature type="domain" description="Chromo" evidence="4">
    <location>
        <begin position="226"/>
        <end position="284"/>
    </location>
</feature>
<dbReference type="OMA" id="WVELING"/>
<dbReference type="OrthoDB" id="6629664at2759"/>
<feature type="compositionally biased region" description="Basic residues" evidence="3">
    <location>
        <begin position="57"/>
        <end position="84"/>
    </location>
</feature>
<dbReference type="SUPFAM" id="SSF54160">
    <property type="entry name" value="Chromo domain-like"/>
    <property type="match status" value="5"/>
</dbReference>